<dbReference type="PANTHER" id="PTHR34722:SF6">
    <property type="entry name" value="HOMOLOG OF ODR-2 (TWO)"/>
    <property type="match status" value="1"/>
</dbReference>
<dbReference type="GO" id="GO:1990834">
    <property type="term" value="P:response to odorant"/>
    <property type="evidence" value="ECO:0007669"/>
    <property type="project" value="TreeGrafter"/>
</dbReference>
<reference evidence="3" key="1">
    <citation type="journal article" date="2013" name="Genetics">
        <title>The draft genome and transcriptome of Panagrellus redivivus are shaped by the harsh demands of a free-living lifestyle.</title>
        <authorList>
            <person name="Srinivasan J."/>
            <person name="Dillman A.R."/>
            <person name="Macchietto M.G."/>
            <person name="Heikkinen L."/>
            <person name="Lakso M."/>
            <person name="Fracchia K.M."/>
            <person name="Antoshechkin I."/>
            <person name="Mortazavi A."/>
            <person name="Wong G."/>
            <person name="Sternberg P.W."/>
        </authorList>
    </citation>
    <scope>NUCLEOTIDE SEQUENCE [LARGE SCALE GENOMIC DNA]</scope>
    <source>
        <strain evidence="3">MT8872</strain>
    </source>
</reference>
<sequence length="207" mass="23005">MKVASWSRLVVLVVSAISSAVANLRRNIDDKFDFDYDIQVVQPLNNDCYSCASSAYLTVWNHLLIAKYYPPKNFTERCWEPDSEVGTIACTSACYTIVEEVYTHGVSGRAVMRGCVDKLLLFGLDVDIREAIISYAGECRLTDRQVLELVPLQPNNPVVLVCTCIGRMCNKDNAARMLSTAPRIMASSKLLVSFCSFIALLNAFVLT</sequence>
<evidence type="ECO:0000256" key="2">
    <source>
        <dbReference type="SAM" id="SignalP"/>
    </source>
</evidence>
<feature type="transmembrane region" description="Helical" evidence="1">
    <location>
        <begin position="186"/>
        <end position="206"/>
    </location>
</feature>
<dbReference type="PANTHER" id="PTHR34722">
    <property type="entry name" value="HOMOLOG OF ODR-2 (TWO)-RELATED"/>
    <property type="match status" value="1"/>
</dbReference>
<name>A0A7E4ULV1_PANRE</name>
<protein>
    <submittedName>
        <fullName evidence="4">Saposin B-type domain-containing protein</fullName>
    </submittedName>
</protein>
<dbReference type="Proteomes" id="UP000492821">
    <property type="component" value="Unassembled WGS sequence"/>
</dbReference>
<dbReference type="AlphaFoldDB" id="A0A7E4ULV1"/>
<reference evidence="4" key="2">
    <citation type="submission" date="2020-10" db="UniProtKB">
        <authorList>
            <consortium name="WormBaseParasite"/>
        </authorList>
    </citation>
    <scope>IDENTIFICATION</scope>
</reference>
<dbReference type="GO" id="GO:0042048">
    <property type="term" value="P:olfactory behavior"/>
    <property type="evidence" value="ECO:0007669"/>
    <property type="project" value="TreeGrafter"/>
</dbReference>
<evidence type="ECO:0000256" key="1">
    <source>
        <dbReference type="SAM" id="Phobius"/>
    </source>
</evidence>
<evidence type="ECO:0000313" key="3">
    <source>
        <dbReference type="Proteomes" id="UP000492821"/>
    </source>
</evidence>
<proteinExistence type="predicted"/>
<dbReference type="GO" id="GO:0043025">
    <property type="term" value="C:neuronal cell body"/>
    <property type="evidence" value="ECO:0007669"/>
    <property type="project" value="TreeGrafter"/>
</dbReference>
<dbReference type="InterPro" id="IPR010558">
    <property type="entry name" value="Ly-6-related"/>
</dbReference>
<feature type="chain" id="PRO_5028896591" evidence="2">
    <location>
        <begin position="23"/>
        <end position="207"/>
    </location>
</feature>
<keyword evidence="1" id="KW-0812">Transmembrane</keyword>
<keyword evidence="3" id="KW-1185">Reference proteome</keyword>
<feature type="signal peptide" evidence="2">
    <location>
        <begin position="1"/>
        <end position="22"/>
    </location>
</feature>
<keyword evidence="2" id="KW-0732">Signal</keyword>
<keyword evidence="1" id="KW-0472">Membrane</keyword>
<organism evidence="3 4">
    <name type="scientific">Panagrellus redivivus</name>
    <name type="common">Microworm</name>
    <dbReference type="NCBI Taxonomy" id="6233"/>
    <lineage>
        <taxon>Eukaryota</taxon>
        <taxon>Metazoa</taxon>
        <taxon>Ecdysozoa</taxon>
        <taxon>Nematoda</taxon>
        <taxon>Chromadorea</taxon>
        <taxon>Rhabditida</taxon>
        <taxon>Tylenchina</taxon>
        <taxon>Panagrolaimomorpha</taxon>
        <taxon>Panagrolaimoidea</taxon>
        <taxon>Panagrolaimidae</taxon>
        <taxon>Panagrellus</taxon>
    </lineage>
</organism>
<dbReference type="GO" id="GO:0030424">
    <property type="term" value="C:axon"/>
    <property type="evidence" value="ECO:0007669"/>
    <property type="project" value="TreeGrafter"/>
</dbReference>
<evidence type="ECO:0000313" key="4">
    <source>
        <dbReference type="WBParaSite" id="Pan_g10324.t2"/>
    </source>
</evidence>
<dbReference type="WBParaSite" id="Pan_g10324.t2">
    <property type="protein sequence ID" value="Pan_g10324.t2"/>
    <property type="gene ID" value="Pan_g10324"/>
</dbReference>
<accession>A0A7E4ULV1</accession>
<dbReference type="Pfam" id="PF06579">
    <property type="entry name" value="Ly-6_related"/>
    <property type="match status" value="1"/>
</dbReference>
<keyword evidence="1" id="KW-1133">Transmembrane helix</keyword>